<evidence type="ECO:0000256" key="3">
    <source>
        <dbReference type="ARBA" id="ARBA00022759"/>
    </source>
</evidence>
<keyword evidence="3" id="KW-0255">Endonuclease</keyword>
<comment type="caution">
    <text evidence="6">The sequence shown here is derived from an EMBL/GenBank/DDBJ whole genome shotgun (WGS) entry which is preliminary data.</text>
</comment>
<evidence type="ECO:0000256" key="4">
    <source>
        <dbReference type="ARBA" id="ARBA00022801"/>
    </source>
</evidence>
<dbReference type="GO" id="GO:0030677">
    <property type="term" value="C:ribonuclease P complex"/>
    <property type="evidence" value="ECO:0007669"/>
    <property type="project" value="TreeGrafter"/>
</dbReference>
<organism evidence="6">
    <name type="scientific">marine sediment metagenome</name>
    <dbReference type="NCBI Taxonomy" id="412755"/>
    <lineage>
        <taxon>unclassified sequences</taxon>
        <taxon>metagenomes</taxon>
        <taxon>ecological metagenomes</taxon>
    </lineage>
</organism>
<gene>
    <name evidence="6" type="ORF">LCGC14_1508000</name>
</gene>
<dbReference type="EMBL" id="LAZR01011034">
    <property type="protein sequence ID" value="KKM63784.1"/>
    <property type="molecule type" value="Genomic_DNA"/>
</dbReference>
<protein>
    <submittedName>
        <fullName evidence="6">Uncharacterized protein</fullName>
    </submittedName>
</protein>
<dbReference type="Pfam" id="PF00825">
    <property type="entry name" value="Ribonuclease_P"/>
    <property type="match status" value="1"/>
</dbReference>
<name>A0A0F9J2A8_9ZZZZ</name>
<accession>A0A0F9J2A8</accession>
<dbReference type="GO" id="GO:0000049">
    <property type="term" value="F:tRNA binding"/>
    <property type="evidence" value="ECO:0007669"/>
    <property type="project" value="InterPro"/>
</dbReference>
<evidence type="ECO:0000256" key="1">
    <source>
        <dbReference type="ARBA" id="ARBA00022694"/>
    </source>
</evidence>
<dbReference type="InterPro" id="IPR000100">
    <property type="entry name" value="RNase_P"/>
</dbReference>
<dbReference type="InterPro" id="IPR014721">
    <property type="entry name" value="Ribsml_uS5_D2-typ_fold_subgr"/>
</dbReference>
<dbReference type="InterPro" id="IPR020568">
    <property type="entry name" value="Ribosomal_Su5_D2-typ_SF"/>
</dbReference>
<dbReference type="NCBIfam" id="TIGR00188">
    <property type="entry name" value="rnpA"/>
    <property type="match status" value="1"/>
</dbReference>
<dbReference type="Gene3D" id="3.30.230.10">
    <property type="match status" value="1"/>
</dbReference>
<evidence type="ECO:0000256" key="5">
    <source>
        <dbReference type="ARBA" id="ARBA00022884"/>
    </source>
</evidence>
<keyword evidence="1" id="KW-0819">tRNA processing</keyword>
<evidence type="ECO:0000313" key="6">
    <source>
        <dbReference type="EMBL" id="KKM63784.1"/>
    </source>
</evidence>
<dbReference type="SUPFAM" id="SSF54211">
    <property type="entry name" value="Ribosomal protein S5 domain 2-like"/>
    <property type="match status" value="1"/>
</dbReference>
<dbReference type="PANTHER" id="PTHR33992:SF1">
    <property type="entry name" value="RIBONUCLEASE P PROTEIN COMPONENT"/>
    <property type="match status" value="1"/>
</dbReference>
<keyword evidence="5" id="KW-0694">RNA-binding</keyword>
<reference evidence="6" key="1">
    <citation type="journal article" date="2015" name="Nature">
        <title>Complex archaea that bridge the gap between prokaryotes and eukaryotes.</title>
        <authorList>
            <person name="Spang A."/>
            <person name="Saw J.H."/>
            <person name="Jorgensen S.L."/>
            <person name="Zaremba-Niedzwiedzka K."/>
            <person name="Martijn J."/>
            <person name="Lind A.E."/>
            <person name="van Eijk R."/>
            <person name="Schleper C."/>
            <person name="Guy L."/>
            <person name="Ettema T.J."/>
        </authorList>
    </citation>
    <scope>NUCLEOTIDE SEQUENCE</scope>
</reference>
<evidence type="ECO:0000256" key="2">
    <source>
        <dbReference type="ARBA" id="ARBA00022722"/>
    </source>
</evidence>
<keyword evidence="2" id="KW-0540">Nuclease</keyword>
<keyword evidence="4" id="KW-0378">Hydrolase</keyword>
<dbReference type="HAMAP" id="MF_00227">
    <property type="entry name" value="RNase_P"/>
    <property type="match status" value="1"/>
</dbReference>
<dbReference type="AlphaFoldDB" id="A0A0F9J2A8"/>
<dbReference type="GO" id="GO:0042781">
    <property type="term" value="F:3'-tRNA processing endoribonuclease activity"/>
    <property type="evidence" value="ECO:0007669"/>
    <property type="project" value="TreeGrafter"/>
</dbReference>
<dbReference type="PANTHER" id="PTHR33992">
    <property type="entry name" value="RIBONUCLEASE P PROTEIN COMPONENT"/>
    <property type="match status" value="1"/>
</dbReference>
<proteinExistence type="inferred from homology"/>
<dbReference type="GO" id="GO:0004526">
    <property type="term" value="F:ribonuclease P activity"/>
    <property type="evidence" value="ECO:0007669"/>
    <property type="project" value="InterPro"/>
</dbReference>
<sequence length="119" mass="13883">MGKHDLRQAYTKADRILKRSEFLRLAKYGRKIQSRHFIAIFGTSPLERTRLGVTVSRKVGRAVTRSRVKRYLREYFRLNKHDIKRNLDINIIAKKAAAGLSSDQTFSSLKLIFNSIKEF</sequence>